<gene>
    <name evidence="1" type="ORF">IAD06_03970</name>
</gene>
<protein>
    <submittedName>
        <fullName evidence="1">Uncharacterized protein</fullName>
    </submittedName>
</protein>
<reference evidence="1" key="2">
    <citation type="journal article" date="2021" name="PeerJ">
        <title>Extensive microbial diversity within the chicken gut microbiome revealed by metagenomics and culture.</title>
        <authorList>
            <person name="Gilroy R."/>
            <person name="Ravi A."/>
            <person name="Getino M."/>
            <person name="Pursley I."/>
            <person name="Horton D.L."/>
            <person name="Alikhan N.F."/>
            <person name="Baker D."/>
            <person name="Gharbi K."/>
            <person name="Hall N."/>
            <person name="Watson M."/>
            <person name="Adriaenssens E.M."/>
            <person name="Foster-Nyarko E."/>
            <person name="Jarju S."/>
            <person name="Secka A."/>
            <person name="Antonio M."/>
            <person name="Oren A."/>
            <person name="Chaudhuri R.R."/>
            <person name="La Ragione R."/>
            <person name="Hildebrand F."/>
            <person name="Pallen M.J."/>
        </authorList>
    </citation>
    <scope>NUCLEOTIDE SEQUENCE</scope>
    <source>
        <strain evidence="1">21143</strain>
    </source>
</reference>
<organism evidence="1 2">
    <name type="scientific">Candidatus Caccoplasma intestinavium</name>
    <dbReference type="NCBI Taxonomy" id="2840716"/>
    <lineage>
        <taxon>Bacteria</taxon>
        <taxon>Pseudomonadati</taxon>
        <taxon>Bacteroidota</taxon>
        <taxon>Bacteroidia</taxon>
        <taxon>Bacteroidales</taxon>
        <taxon>Bacteroidaceae</taxon>
        <taxon>Bacteroidaceae incertae sedis</taxon>
        <taxon>Candidatus Caccoplasma</taxon>
    </lineage>
</organism>
<accession>A0A9D1GE93</accession>
<evidence type="ECO:0000313" key="1">
    <source>
        <dbReference type="EMBL" id="HIT39181.1"/>
    </source>
</evidence>
<name>A0A9D1GE93_9BACT</name>
<dbReference type="AlphaFoldDB" id="A0A9D1GE93"/>
<sequence length="387" mass="42613">MNNCLVTKLPGKVTDTSLLKVGDMKFHIVLNEGEQSLFTIQAVLGGKVTATIANVVKGNPTFSDGSLTIVNNSEFPKPIYQTSVATEYQEFDIVISNKYDLRYLDSPTCTMGAFDMKSLEYCSRLETICINGEMVGDSSVLRGMTALQALFVRGAGFRLDLNDLKECPLKTLEVDSRAGSDMKFSIEPLRNMTHKRLTNLTLSGMYGTEHRGITGDLSVLQGFTGLKKLSISYTSIGGNLSALSGFAELEGVYASECNFEGDLTDLPPKCYVFSNNAGSKNTWFTWTEDARAFKGSCVLSIEFPINLKGSDLYFMVKDQSVCFPAEDEDKENRQSIICVNTDDNHQQFLLDCDNLLLSDLIASEVTKLEIDGVLFIENSEIVYEGLG</sequence>
<proteinExistence type="predicted"/>
<comment type="caution">
    <text evidence="1">The sequence shown here is derived from an EMBL/GenBank/DDBJ whole genome shotgun (WGS) entry which is preliminary data.</text>
</comment>
<dbReference type="SUPFAM" id="SSF52058">
    <property type="entry name" value="L domain-like"/>
    <property type="match status" value="1"/>
</dbReference>
<evidence type="ECO:0000313" key="2">
    <source>
        <dbReference type="Proteomes" id="UP000886722"/>
    </source>
</evidence>
<reference evidence="1" key="1">
    <citation type="submission" date="2020-10" db="EMBL/GenBank/DDBJ databases">
        <authorList>
            <person name="Gilroy R."/>
        </authorList>
    </citation>
    <scope>NUCLEOTIDE SEQUENCE</scope>
    <source>
        <strain evidence="1">21143</strain>
    </source>
</reference>
<dbReference type="Gene3D" id="3.80.10.10">
    <property type="entry name" value="Ribonuclease Inhibitor"/>
    <property type="match status" value="1"/>
</dbReference>
<dbReference type="InterPro" id="IPR032675">
    <property type="entry name" value="LRR_dom_sf"/>
</dbReference>
<dbReference type="EMBL" id="DVKT01000032">
    <property type="protein sequence ID" value="HIT39181.1"/>
    <property type="molecule type" value="Genomic_DNA"/>
</dbReference>
<dbReference type="Proteomes" id="UP000886722">
    <property type="component" value="Unassembled WGS sequence"/>
</dbReference>